<protein>
    <submittedName>
        <fullName evidence="2">Uncharacterized protein</fullName>
    </submittedName>
</protein>
<accession>A0A382I446</accession>
<feature type="non-terminal residue" evidence="2">
    <location>
        <position position="1"/>
    </location>
</feature>
<keyword evidence="1" id="KW-1133">Transmembrane helix</keyword>
<dbReference type="EMBL" id="UINC01064983">
    <property type="protein sequence ID" value="SVB94175.1"/>
    <property type="molecule type" value="Genomic_DNA"/>
</dbReference>
<evidence type="ECO:0000313" key="2">
    <source>
        <dbReference type="EMBL" id="SVB94175.1"/>
    </source>
</evidence>
<feature type="non-terminal residue" evidence="2">
    <location>
        <position position="161"/>
    </location>
</feature>
<name>A0A382I446_9ZZZZ</name>
<feature type="transmembrane region" description="Helical" evidence="1">
    <location>
        <begin position="21"/>
        <end position="39"/>
    </location>
</feature>
<evidence type="ECO:0000256" key="1">
    <source>
        <dbReference type="SAM" id="Phobius"/>
    </source>
</evidence>
<proteinExistence type="predicted"/>
<keyword evidence="1" id="KW-0472">Membrane</keyword>
<keyword evidence="1" id="KW-0812">Transmembrane</keyword>
<gene>
    <name evidence="2" type="ORF">METZ01_LOCUS247029</name>
</gene>
<reference evidence="2" key="1">
    <citation type="submission" date="2018-05" db="EMBL/GenBank/DDBJ databases">
        <authorList>
            <person name="Lanie J.A."/>
            <person name="Ng W.-L."/>
            <person name="Kazmierczak K.M."/>
            <person name="Andrzejewski T.M."/>
            <person name="Davidsen T.M."/>
            <person name="Wayne K.J."/>
            <person name="Tettelin H."/>
            <person name="Glass J.I."/>
            <person name="Rusch D."/>
            <person name="Podicherti R."/>
            <person name="Tsui H.-C.T."/>
            <person name="Winkler M.E."/>
        </authorList>
    </citation>
    <scope>NUCLEOTIDE SEQUENCE</scope>
</reference>
<dbReference type="AlphaFoldDB" id="A0A382I446"/>
<sequence length="161" mass="17958">MNNFHEKKKSIKELGLTLIEALVSTALVGIGFVAIFQMVNYSVQSIDVSSERTKANYLVSMIAEDIIGNKNTLHSSGSKFSKHLTENRIMNSGCIERPGNKSELDTFYKDQKNNAPENKIQKWTEVFKSQKLIKCGAAGTETKNIKTVRIFDMCKSGCTVD</sequence>
<organism evidence="2">
    <name type="scientific">marine metagenome</name>
    <dbReference type="NCBI Taxonomy" id="408172"/>
    <lineage>
        <taxon>unclassified sequences</taxon>
        <taxon>metagenomes</taxon>
        <taxon>ecological metagenomes</taxon>
    </lineage>
</organism>